<evidence type="ECO:0000313" key="1">
    <source>
        <dbReference type="Ensembl" id="ENSCSAVP00000015768.1"/>
    </source>
</evidence>
<dbReference type="Ensembl" id="ENSCSAVT00000015947.1">
    <property type="protein sequence ID" value="ENSCSAVP00000015768.1"/>
    <property type="gene ID" value="ENSCSAVG00000009260.1"/>
</dbReference>
<sequence length="32" mass="3519">MEKLAISVWNGVQHETTGSEVVLEEDTTISTN</sequence>
<accession>H2ZDV2</accession>
<organism evidence="1 2">
    <name type="scientific">Ciona savignyi</name>
    <name type="common">Pacific transparent sea squirt</name>
    <dbReference type="NCBI Taxonomy" id="51511"/>
    <lineage>
        <taxon>Eukaryota</taxon>
        <taxon>Metazoa</taxon>
        <taxon>Chordata</taxon>
        <taxon>Tunicata</taxon>
        <taxon>Ascidiacea</taxon>
        <taxon>Phlebobranchia</taxon>
        <taxon>Cionidae</taxon>
        <taxon>Ciona</taxon>
    </lineage>
</organism>
<proteinExistence type="predicted"/>
<dbReference type="InParanoid" id="H2ZDV2"/>
<dbReference type="AlphaFoldDB" id="H2ZDV2"/>
<keyword evidence="2" id="KW-1185">Reference proteome</keyword>
<reference evidence="2" key="1">
    <citation type="submission" date="2003-08" db="EMBL/GenBank/DDBJ databases">
        <authorList>
            <person name="Birren B."/>
            <person name="Nusbaum C."/>
            <person name="Abebe A."/>
            <person name="Abouelleil A."/>
            <person name="Adekoya E."/>
            <person name="Ait-zahra M."/>
            <person name="Allen N."/>
            <person name="Allen T."/>
            <person name="An P."/>
            <person name="Anderson M."/>
            <person name="Anderson S."/>
            <person name="Arachchi H."/>
            <person name="Armbruster J."/>
            <person name="Bachantsang P."/>
            <person name="Baldwin J."/>
            <person name="Barry A."/>
            <person name="Bayul T."/>
            <person name="Blitshsteyn B."/>
            <person name="Bloom T."/>
            <person name="Blye J."/>
            <person name="Boguslavskiy L."/>
            <person name="Borowsky M."/>
            <person name="Boukhgalter B."/>
            <person name="Brunache A."/>
            <person name="Butler J."/>
            <person name="Calixte N."/>
            <person name="Calvo S."/>
            <person name="Camarata J."/>
            <person name="Campo K."/>
            <person name="Chang J."/>
            <person name="Cheshatsang Y."/>
            <person name="Citroen M."/>
            <person name="Collymore A."/>
            <person name="Considine T."/>
            <person name="Cook A."/>
            <person name="Cooke P."/>
            <person name="Corum B."/>
            <person name="Cuomo C."/>
            <person name="David R."/>
            <person name="Dawoe T."/>
            <person name="Degray S."/>
            <person name="Dodge S."/>
            <person name="Dooley K."/>
            <person name="Dorje P."/>
            <person name="Dorjee K."/>
            <person name="Dorris L."/>
            <person name="Duffey N."/>
            <person name="Dupes A."/>
            <person name="Elkins T."/>
            <person name="Engels R."/>
            <person name="Erickson J."/>
            <person name="Farina A."/>
            <person name="Faro S."/>
            <person name="Ferreira P."/>
            <person name="Fischer H."/>
            <person name="Fitzgerald M."/>
            <person name="Foley K."/>
            <person name="Gage D."/>
            <person name="Galagan J."/>
            <person name="Gearin G."/>
            <person name="Gnerre S."/>
            <person name="Gnirke A."/>
            <person name="Goyette A."/>
            <person name="Graham J."/>
            <person name="Grandbois E."/>
            <person name="Gyaltsen K."/>
            <person name="Hafez N."/>
            <person name="Hagopian D."/>
            <person name="Hagos B."/>
            <person name="Hall J."/>
            <person name="Hatcher B."/>
            <person name="Heller A."/>
            <person name="Higgins H."/>
            <person name="Honan T."/>
            <person name="Horn A."/>
            <person name="Houde N."/>
            <person name="Hughes L."/>
            <person name="Hulme W."/>
            <person name="Husby E."/>
            <person name="Iliev I."/>
            <person name="Jaffe D."/>
            <person name="Jones C."/>
            <person name="Kamal M."/>
            <person name="Kamat A."/>
            <person name="Kamvysselis M."/>
            <person name="Karlsson E."/>
            <person name="Kells C."/>
            <person name="Kieu A."/>
            <person name="Kisner P."/>
            <person name="Kodira C."/>
            <person name="Kulbokas E."/>
            <person name="Labutti K."/>
            <person name="Lama D."/>
            <person name="Landers T."/>
            <person name="Leger J."/>
            <person name="Levine S."/>
            <person name="Lewis D."/>
            <person name="Lewis T."/>
            <person name="Lindblad-toh K."/>
            <person name="Liu X."/>
            <person name="Lokyitsang T."/>
            <person name="Lokyitsang Y."/>
            <person name="Lucien O."/>
            <person name="Lui A."/>
            <person name="Ma L.J."/>
            <person name="Mabbitt R."/>
            <person name="Macdonald J."/>
            <person name="Maclean C."/>
            <person name="Major J."/>
            <person name="Manning J."/>
            <person name="Marabella R."/>
            <person name="Maru K."/>
            <person name="Matthews C."/>
            <person name="Mauceli E."/>
            <person name="Mccarthy M."/>
            <person name="Mcdonough S."/>
            <person name="Mcghee T."/>
            <person name="Meldrim J."/>
            <person name="Meneus L."/>
            <person name="Mesirov J."/>
            <person name="Mihalev A."/>
            <person name="Mihova T."/>
            <person name="Mikkelsen T."/>
            <person name="Mlenga V."/>
            <person name="Moru K."/>
            <person name="Mozes J."/>
            <person name="Mulrain L."/>
            <person name="Munson G."/>
            <person name="Naylor J."/>
            <person name="Newes C."/>
            <person name="Nguyen C."/>
            <person name="Nguyen N."/>
            <person name="Nguyen T."/>
            <person name="Nicol R."/>
            <person name="Nielsen C."/>
            <person name="Nizzari M."/>
            <person name="Norbu C."/>
            <person name="Norbu N."/>
            <person name="O'donnell P."/>
            <person name="Okoawo O."/>
            <person name="O'leary S."/>
            <person name="Omotosho B."/>
            <person name="O'neill K."/>
            <person name="Osman S."/>
            <person name="Parker S."/>
            <person name="Perrin D."/>
            <person name="Phunkhang P."/>
            <person name="Piqani B."/>
            <person name="Purcell S."/>
            <person name="Rachupka T."/>
            <person name="Ramasamy U."/>
            <person name="Rameau R."/>
            <person name="Ray V."/>
            <person name="Raymond C."/>
            <person name="Retta R."/>
            <person name="Richardson S."/>
            <person name="Rise C."/>
            <person name="Rodriguez J."/>
            <person name="Rogers J."/>
            <person name="Rogov P."/>
            <person name="Rutman M."/>
            <person name="Schupbach R."/>
            <person name="Seaman C."/>
            <person name="Settipalli S."/>
            <person name="Sharpe T."/>
            <person name="Sheridan J."/>
            <person name="Sherpa N."/>
            <person name="Shi J."/>
            <person name="Smirnov S."/>
            <person name="Smith C."/>
            <person name="Sougnez C."/>
            <person name="Spencer B."/>
            <person name="Stalker J."/>
            <person name="Stange-thomann N."/>
            <person name="Stavropoulos S."/>
            <person name="Stetson K."/>
            <person name="Stone C."/>
            <person name="Stone S."/>
            <person name="Stubbs M."/>
            <person name="Talamas J."/>
            <person name="Tchuinga P."/>
            <person name="Tenzing P."/>
            <person name="Tesfaye S."/>
            <person name="Theodore J."/>
            <person name="Thoulutsang Y."/>
            <person name="Topham K."/>
            <person name="Towey S."/>
            <person name="Tsamla T."/>
            <person name="Tsomo N."/>
            <person name="Vallee D."/>
            <person name="Vassiliev H."/>
            <person name="Venkataraman V."/>
            <person name="Vinson J."/>
            <person name="Vo A."/>
            <person name="Wade C."/>
            <person name="Wang S."/>
            <person name="Wangchuk T."/>
            <person name="Wangdi T."/>
            <person name="Whittaker C."/>
            <person name="Wilkinson J."/>
            <person name="Wu Y."/>
            <person name="Wyman D."/>
            <person name="Yadav S."/>
            <person name="Yang S."/>
            <person name="Yang X."/>
            <person name="Yeager S."/>
            <person name="Yee E."/>
            <person name="Young G."/>
            <person name="Zainoun J."/>
            <person name="Zembeck L."/>
            <person name="Zimmer A."/>
            <person name="Zody M."/>
            <person name="Lander E."/>
        </authorList>
    </citation>
    <scope>NUCLEOTIDE SEQUENCE [LARGE SCALE GENOMIC DNA]</scope>
</reference>
<dbReference type="HOGENOM" id="CLU_3394035_0_0_1"/>
<reference evidence="1" key="3">
    <citation type="submission" date="2025-09" db="UniProtKB">
        <authorList>
            <consortium name="Ensembl"/>
        </authorList>
    </citation>
    <scope>IDENTIFICATION</scope>
</reference>
<dbReference type="Proteomes" id="UP000007875">
    <property type="component" value="Unassembled WGS sequence"/>
</dbReference>
<reference evidence="1" key="2">
    <citation type="submission" date="2025-08" db="UniProtKB">
        <authorList>
            <consortium name="Ensembl"/>
        </authorList>
    </citation>
    <scope>IDENTIFICATION</scope>
</reference>
<evidence type="ECO:0000313" key="2">
    <source>
        <dbReference type="Proteomes" id="UP000007875"/>
    </source>
</evidence>
<name>H2ZDV2_CIOSA</name>
<protein>
    <submittedName>
        <fullName evidence="1">Uncharacterized protein</fullName>
    </submittedName>
</protein>